<protein>
    <recommendedName>
        <fullName evidence="4">CCHC-type domain-containing protein</fullName>
    </recommendedName>
</protein>
<accession>A0A1E1KY31</accession>
<organism evidence="2 3">
    <name type="scientific">Rhynchosporium graminicola</name>
    <dbReference type="NCBI Taxonomy" id="2792576"/>
    <lineage>
        <taxon>Eukaryota</taxon>
        <taxon>Fungi</taxon>
        <taxon>Dikarya</taxon>
        <taxon>Ascomycota</taxon>
        <taxon>Pezizomycotina</taxon>
        <taxon>Leotiomycetes</taxon>
        <taxon>Helotiales</taxon>
        <taxon>Ploettnerulaceae</taxon>
        <taxon>Rhynchosporium</taxon>
    </lineage>
</organism>
<dbReference type="Pfam" id="PF14223">
    <property type="entry name" value="Retrotran_gag_2"/>
    <property type="match status" value="1"/>
</dbReference>
<name>A0A1E1KY31_9HELO</name>
<sequence>MSYIDGTETKPSRALYFKSEERINAQGEKRIDYTSYSPELAIKYYKRLADFERANKKALGAIKSIISLENLDRFKDKTSAKDLWEAIIATYGSTSLEEISRHINRIVDNTYSSYKNIDEYTSVIQASSVYLKQLKCEIPKPILASLIFKGLPSSFDSFASRKYEEISNNISSIDIESLIRNLISEEARMNTSTDLQANKAFKGKNWKGSKKCGYCNKTNHIEANCHIKHTELIPNKSTNNKKKSKGKDAKESKEESTKALMSSFSSTSSSSSTADQTYATIYNYRIVLDSGASEHYTPNKS</sequence>
<feature type="compositionally biased region" description="Low complexity" evidence="1">
    <location>
        <begin position="262"/>
        <end position="273"/>
    </location>
</feature>
<dbReference type="AlphaFoldDB" id="A0A1E1KY31"/>
<evidence type="ECO:0000256" key="1">
    <source>
        <dbReference type="SAM" id="MobiDB-lite"/>
    </source>
</evidence>
<feature type="region of interest" description="Disordered" evidence="1">
    <location>
        <begin position="234"/>
        <end position="274"/>
    </location>
</feature>
<evidence type="ECO:0000313" key="2">
    <source>
        <dbReference type="EMBL" id="CZT03144.1"/>
    </source>
</evidence>
<feature type="compositionally biased region" description="Basic and acidic residues" evidence="1">
    <location>
        <begin position="246"/>
        <end position="257"/>
    </location>
</feature>
<dbReference type="InParanoid" id="A0A1E1KY31"/>
<dbReference type="STRING" id="914237.A0A1E1KY31"/>
<evidence type="ECO:0000313" key="3">
    <source>
        <dbReference type="Proteomes" id="UP000178129"/>
    </source>
</evidence>
<dbReference type="EMBL" id="FJUW01000027">
    <property type="protein sequence ID" value="CZT03144.1"/>
    <property type="molecule type" value="Genomic_DNA"/>
</dbReference>
<evidence type="ECO:0008006" key="4">
    <source>
        <dbReference type="Google" id="ProtNLM"/>
    </source>
</evidence>
<gene>
    <name evidence="2" type="ORF">RCO7_11520</name>
</gene>
<dbReference type="Proteomes" id="UP000178129">
    <property type="component" value="Unassembled WGS sequence"/>
</dbReference>
<proteinExistence type="predicted"/>
<keyword evidence="3" id="KW-1185">Reference proteome</keyword>
<reference evidence="3" key="1">
    <citation type="submission" date="2016-03" db="EMBL/GenBank/DDBJ databases">
        <authorList>
            <person name="Ploux O."/>
        </authorList>
    </citation>
    <scope>NUCLEOTIDE SEQUENCE [LARGE SCALE GENOMIC DNA]</scope>
    <source>
        <strain evidence="3">UK7</strain>
    </source>
</reference>
<comment type="caution">
    <text evidence="2">The sequence shown here is derived from an EMBL/GenBank/DDBJ whole genome shotgun (WGS) entry which is preliminary data.</text>
</comment>